<reference evidence="4 5" key="1">
    <citation type="journal article" date="2018" name="Microbiome">
        <title>Fine metagenomic profile of the Mediterranean stratified and mixed water columns revealed by assembly and recruitment.</title>
        <authorList>
            <person name="Haro-Moreno J.M."/>
            <person name="Lopez-Perez M."/>
            <person name="De La Torre J.R."/>
            <person name="Picazo A."/>
            <person name="Camacho A."/>
            <person name="Rodriguez-Valera F."/>
        </authorList>
    </citation>
    <scope>NUCLEOTIDE SEQUENCE [LARGE SCALE GENOMIC DNA]</scope>
    <source>
        <strain evidence="4">MED-G55</strain>
    </source>
</reference>
<sequence length="812" mass="90590">MARGKTSTAKKPAEAYVSPGNMVSAATPNINPSISSSYNLGRTVYITAWVVEIVAAIIGLFIAFSQGISVFVNIPEAERDFGVHTRAVMGALPFVVIAILEPTKIYLASGLYHSRISNRLGMTLAFIAGLTALTFVTFETMFNALIQQNTNITQQTRQLVNERYEVLDAIETLDRDINRFTSMTPQQIRQQFAMPIENLEADRKRRVDIAAREHNETLTTLTARLDSLQTQNMGNADEVLREEITLLSAAIQDVTRLRQNAVSNINSRYKQQIDEIKVQISGINENRQEQIESTDDFFFGRSQIVREINSASNSQIDDLSAAIAKLENQRDEELRVSISSFETRQRSLSTEQDRLRKIIASQSERLSQVRNTQIETVQKLIANSKADYAKRLETINTQIDRQIGEINVQKQASLEMSGSQAQLIPALQEKKSDLVTRSNELRKVYREKVEKVQVYQLTAIVCGTLEDWCFKDSALLPAGSESFTRARARGFDVADLPEEKVKFVSTLWFGSTALIVATMGTFLAFISFVLSEDRQIRSQRRSRSGKVIVMMFLRFSSLIKAFGQSLIEIAARTGDGFIYVARALVYLLRFVIETILDIIGMLADSLRILILVLSRGVHMTFVEIRRNIRKNAARTIESVDARAMVSPSLDKPTQADGVAETNEVNTFASQEDQSSQELIFAPPAEEEKTEENVGEVSKVDALQDAAAPKVTVVPVAQKISASISASLSSVRDTLNKTLFNPDIIKSIGEKIPFKSDIAERVETPKKAPVSKRKPATKKQASVSTKEMNAGRSSPPRPRKSARNSPPKKWYED</sequence>
<evidence type="ECO:0000313" key="5">
    <source>
        <dbReference type="Proteomes" id="UP000252132"/>
    </source>
</evidence>
<dbReference type="EMBL" id="QOQF01000021">
    <property type="protein sequence ID" value="RCL76384.1"/>
    <property type="molecule type" value="Genomic_DNA"/>
</dbReference>
<name>A0A368DXL2_9PROT</name>
<proteinExistence type="predicted"/>
<organism evidence="4 5">
    <name type="scientific">PS1 clade bacterium</name>
    <dbReference type="NCBI Taxonomy" id="2175152"/>
    <lineage>
        <taxon>Bacteria</taxon>
        <taxon>Pseudomonadati</taxon>
        <taxon>Pseudomonadota</taxon>
        <taxon>Alphaproteobacteria</taxon>
        <taxon>PS1 clade</taxon>
    </lineage>
</organism>
<protein>
    <submittedName>
        <fullName evidence="4">Uncharacterized protein</fullName>
    </submittedName>
</protein>
<feature type="transmembrane region" description="Helical" evidence="3">
    <location>
        <begin position="583"/>
        <end position="603"/>
    </location>
</feature>
<evidence type="ECO:0000256" key="3">
    <source>
        <dbReference type="SAM" id="Phobius"/>
    </source>
</evidence>
<feature type="transmembrane region" description="Helical" evidence="3">
    <location>
        <begin position="507"/>
        <end position="530"/>
    </location>
</feature>
<keyword evidence="3" id="KW-1133">Transmembrane helix</keyword>
<keyword evidence="3" id="KW-0472">Membrane</keyword>
<keyword evidence="1" id="KW-0175">Coiled coil</keyword>
<comment type="caution">
    <text evidence="4">The sequence shown here is derived from an EMBL/GenBank/DDBJ whole genome shotgun (WGS) entry which is preliminary data.</text>
</comment>
<evidence type="ECO:0000313" key="4">
    <source>
        <dbReference type="EMBL" id="RCL76384.1"/>
    </source>
</evidence>
<feature type="transmembrane region" description="Helical" evidence="3">
    <location>
        <begin position="120"/>
        <end position="138"/>
    </location>
</feature>
<dbReference type="Proteomes" id="UP000252132">
    <property type="component" value="Unassembled WGS sequence"/>
</dbReference>
<evidence type="ECO:0000256" key="2">
    <source>
        <dbReference type="SAM" id="MobiDB-lite"/>
    </source>
</evidence>
<feature type="transmembrane region" description="Helical" evidence="3">
    <location>
        <begin position="83"/>
        <end position="100"/>
    </location>
</feature>
<feature type="coiled-coil region" evidence="1">
    <location>
        <begin position="266"/>
        <end position="336"/>
    </location>
</feature>
<accession>A0A368DXL2</accession>
<feature type="region of interest" description="Disordered" evidence="2">
    <location>
        <begin position="759"/>
        <end position="812"/>
    </location>
</feature>
<keyword evidence="3" id="KW-0812">Transmembrane</keyword>
<evidence type="ECO:0000256" key="1">
    <source>
        <dbReference type="SAM" id="Coils"/>
    </source>
</evidence>
<gene>
    <name evidence="4" type="ORF">DBW69_05280</name>
</gene>
<dbReference type="AlphaFoldDB" id="A0A368DXL2"/>
<feature type="compositionally biased region" description="Low complexity" evidence="2">
    <location>
        <begin position="802"/>
        <end position="812"/>
    </location>
</feature>
<feature type="transmembrane region" description="Helical" evidence="3">
    <location>
        <begin position="43"/>
        <end position="63"/>
    </location>
</feature>